<keyword evidence="5" id="KW-0539">Nucleus</keyword>
<dbReference type="PANTHER" id="PTHR31429">
    <property type="entry name" value="WRKY TRANSCRIPTION FACTOR 36-RELATED"/>
    <property type="match status" value="1"/>
</dbReference>
<dbReference type="eggNOG" id="ENOG502QVE0">
    <property type="taxonomic scope" value="Eukaryota"/>
</dbReference>
<gene>
    <name evidence="10" type="primary">LOC103482921</name>
</gene>
<feature type="region of interest" description="Disordered" evidence="7">
    <location>
        <begin position="126"/>
        <end position="147"/>
    </location>
</feature>
<sequence length="619" mass="67044">MEAAAAFGRPRPVVKTEKPPVRDVSHDDDRDSPSKQQQQQQHLLVKRAGNNHAKQEHDTEDKTSCSSDQKDLSCIKLQEDQLESARAEMGEVREENQRLKQSLNQIMKDYEALKMQFLGIVGRDSKKLQDDDNDVNKEQQQQQHDDDQIELVSLSLGRFPVSEKIKKVADEKSSMNIIIGGGDQDEEAACKEALSLGLNCKFEREESMVAVVKEVDSPNSFDHEATKEEAGETNWPSKGGKTMRSVEDDVTPQNPPKRARVCVRARCETATMNDGCQWRKYGQKIAKGNPCPRAYYRCTGSPTCLVRKQVQRCADDMSILITTYEGNHNHPLPASANAMASTTSAAASMLLSGSTTSATTAASSSTASNTLHGLNFYANNSKPNFYLPNNSSSIISSTSPTHPTITLDLTSNPSSSSSNSSTHFGKFTSNFPNSRYPFTGQLDFGSSRNNVLSWNNGLLSYNRNNHPTTTTANNIYQNYIQQQRNPTTSLQHQQPPLPDTIAAATKAITADPSFQSALAAALTSIIGTGGASASAGLTKSSSGRGEQSLFQLMTTAATTNKGNGCGTSFLNNITTTTTTTTTSNSPPTGNMVFVPTNSLPFSNSKSASASPGDHIDLTN</sequence>
<keyword evidence="9" id="KW-1185">Reference proteome</keyword>
<feature type="compositionally biased region" description="Basic and acidic residues" evidence="7">
    <location>
        <begin position="53"/>
        <end position="72"/>
    </location>
</feature>
<dbReference type="Gramene" id="MELO3C002202.2.1">
    <property type="protein sequence ID" value="MELO3C002202.2.1"/>
    <property type="gene ID" value="MELO3C002202.2"/>
</dbReference>
<organism evidence="9 10">
    <name type="scientific">Cucumis melo</name>
    <name type="common">Muskmelon</name>
    <dbReference type="NCBI Taxonomy" id="3656"/>
    <lineage>
        <taxon>Eukaryota</taxon>
        <taxon>Viridiplantae</taxon>
        <taxon>Streptophyta</taxon>
        <taxon>Embryophyta</taxon>
        <taxon>Tracheophyta</taxon>
        <taxon>Spermatophyta</taxon>
        <taxon>Magnoliopsida</taxon>
        <taxon>eudicotyledons</taxon>
        <taxon>Gunneridae</taxon>
        <taxon>Pentapetalae</taxon>
        <taxon>rosids</taxon>
        <taxon>fabids</taxon>
        <taxon>Cucurbitales</taxon>
        <taxon>Cucurbitaceae</taxon>
        <taxon>Benincaseae</taxon>
        <taxon>Cucumis</taxon>
    </lineage>
</organism>
<feature type="domain" description="WRKY" evidence="8">
    <location>
        <begin position="267"/>
        <end position="333"/>
    </location>
</feature>
<feature type="compositionally biased region" description="Basic and acidic residues" evidence="7">
    <location>
        <begin position="126"/>
        <end position="137"/>
    </location>
</feature>
<dbReference type="GO" id="GO:0005634">
    <property type="term" value="C:nucleus"/>
    <property type="evidence" value="ECO:0007669"/>
    <property type="project" value="UniProtKB-SubCell"/>
</dbReference>
<evidence type="ECO:0000256" key="3">
    <source>
        <dbReference type="ARBA" id="ARBA00023125"/>
    </source>
</evidence>
<dbReference type="KEGG" id="cmo:103482921"/>
<evidence type="ECO:0000259" key="8">
    <source>
        <dbReference type="PROSITE" id="PS50811"/>
    </source>
</evidence>
<keyword evidence="4" id="KW-0804">Transcription</keyword>
<evidence type="ECO:0000256" key="4">
    <source>
        <dbReference type="ARBA" id="ARBA00023163"/>
    </source>
</evidence>
<feature type="region of interest" description="Disordered" evidence="7">
    <location>
        <begin position="220"/>
        <end position="257"/>
    </location>
</feature>
<dbReference type="PANTHER" id="PTHR31429:SF86">
    <property type="entry name" value="WRKY TRANSCRIPTION FACTOR 61-RELATED"/>
    <property type="match status" value="1"/>
</dbReference>
<dbReference type="SMR" id="A0A1S3ATY0"/>
<dbReference type="SMART" id="SM00774">
    <property type="entry name" value="WRKY"/>
    <property type="match status" value="1"/>
</dbReference>
<dbReference type="Gene3D" id="2.20.25.80">
    <property type="entry name" value="WRKY domain"/>
    <property type="match status" value="1"/>
</dbReference>
<dbReference type="InterPro" id="IPR003657">
    <property type="entry name" value="WRKY_dom"/>
</dbReference>
<dbReference type="Proteomes" id="UP001652600">
    <property type="component" value="Chromosome 12"/>
</dbReference>
<evidence type="ECO:0000256" key="6">
    <source>
        <dbReference type="SAM" id="Coils"/>
    </source>
</evidence>
<name>A0A1S3ATY0_CUCME</name>
<protein>
    <submittedName>
        <fullName evidence="10">WRKY transcription factor 72A-like</fullName>
    </submittedName>
</protein>
<dbReference type="InterPro" id="IPR036576">
    <property type="entry name" value="WRKY_dom_sf"/>
</dbReference>
<feature type="compositionally biased region" description="Basic and acidic residues" evidence="7">
    <location>
        <begin position="220"/>
        <end position="230"/>
    </location>
</feature>
<dbReference type="PROSITE" id="PS50811">
    <property type="entry name" value="WRKY"/>
    <property type="match status" value="1"/>
</dbReference>
<dbReference type="SUPFAM" id="SSF118290">
    <property type="entry name" value="WRKY DNA-binding domain"/>
    <property type="match status" value="1"/>
</dbReference>
<feature type="coiled-coil region" evidence="6">
    <location>
        <begin position="75"/>
        <end position="116"/>
    </location>
</feature>
<evidence type="ECO:0000256" key="5">
    <source>
        <dbReference type="ARBA" id="ARBA00023242"/>
    </source>
</evidence>
<dbReference type="GO" id="GO:0043565">
    <property type="term" value="F:sequence-specific DNA binding"/>
    <property type="evidence" value="ECO:0007669"/>
    <property type="project" value="InterPro"/>
</dbReference>
<evidence type="ECO:0000256" key="1">
    <source>
        <dbReference type="ARBA" id="ARBA00004123"/>
    </source>
</evidence>
<evidence type="ECO:0000256" key="7">
    <source>
        <dbReference type="SAM" id="MobiDB-lite"/>
    </source>
</evidence>
<evidence type="ECO:0000313" key="10">
    <source>
        <dbReference type="RefSeq" id="XP_008437539.2"/>
    </source>
</evidence>
<proteinExistence type="predicted"/>
<dbReference type="GeneID" id="103482921"/>
<feature type="compositionally biased region" description="Basic and acidic residues" evidence="7">
    <location>
        <begin position="14"/>
        <end position="33"/>
    </location>
</feature>
<evidence type="ECO:0000313" key="9">
    <source>
        <dbReference type="Proteomes" id="UP001652600"/>
    </source>
</evidence>
<dbReference type="Pfam" id="PF03106">
    <property type="entry name" value="WRKY"/>
    <property type="match status" value="1"/>
</dbReference>
<feature type="region of interest" description="Disordered" evidence="7">
    <location>
        <begin position="577"/>
        <end position="597"/>
    </location>
</feature>
<feature type="region of interest" description="Disordered" evidence="7">
    <location>
        <begin position="1"/>
        <end position="72"/>
    </location>
</feature>
<reference evidence="10" key="1">
    <citation type="submission" date="2025-08" db="UniProtKB">
        <authorList>
            <consortium name="RefSeq"/>
        </authorList>
    </citation>
    <scope>IDENTIFICATION</scope>
    <source>
        <tissue evidence="10">Stem</tissue>
    </source>
</reference>
<keyword evidence="3" id="KW-0238">DNA-binding</keyword>
<dbReference type="InterPro" id="IPR044810">
    <property type="entry name" value="WRKY_plant"/>
</dbReference>
<dbReference type="InParanoid" id="A0A1S3ATY0"/>
<dbReference type="RefSeq" id="XP_008437539.2">
    <property type="nucleotide sequence ID" value="XM_008439317.3"/>
</dbReference>
<keyword evidence="6" id="KW-0175">Coiled coil</keyword>
<comment type="subcellular location">
    <subcellularLocation>
        <location evidence="1">Nucleus</location>
    </subcellularLocation>
</comment>
<accession>A0A1S3ATY0</accession>
<evidence type="ECO:0000256" key="2">
    <source>
        <dbReference type="ARBA" id="ARBA00023015"/>
    </source>
</evidence>
<keyword evidence="2" id="KW-0805">Transcription regulation</keyword>
<dbReference type="AlphaFoldDB" id="A0A1S3ATY0"/>
<dbReference type="GO" id="GO:0003700">
    <property type="term" value="F:DNA-binding transcription factor activity"/>
    <property type="evidence" value="ECO:0007669"/>
    <property type="project" value="InterPro"/>
</dbReference>